<dbReference type="PRINTS" id="PR00811">
    <property type="entry name" value="BCTERIALGSPD"/>
</dbReference>
<protein>
    <submittedName>
        <fullName evidence="4">Type II and III secretion system protein</fullName>
    </submittedName>
</protein>
<feature type="compositionally biased region" description="Basic and acidic residues" evidence="2">
    <location>
        <begin position="222"/>
        <end position="237"/>
    </location>
</feature>
<dbReference type="PANTHER" id="PTHR30332:SF17">
    <property type="entry name" value="TYPE IV PILIATION SYSTEM PROTEIN DR_0774-RELATED"/>
    <property type="match status" value="1"/>
</dbReference>
<proteinExistence type="inferred from homology"/>
<keyword evidence="5" id="KW-1185">Reference proteome</keyword>
<evidence type="ECO:0000313" key="4">
    <source>
        <dbReference type="EMBL" id="GEO82847.1"/>
    </source>
</evidence>
<dbReference type="InterPro" id="IPR050810">
    <property type="entry name" value="Bact_Secretion_Sys_Channel"/>
</dbReference>
<evidence type="ECO:0000259" key="3">
    <source>
        <dbReference type="Pfam" id="PF00263"/>
    </source>
</evidence>
<evidence type="ECO:0000256" key="1">
    <source>
        <dbReference type="RuleBase" id="RU004003"/>
    </source>
</evidence>
<dbReference type="InterPro" id="IPR004846">
    <property type="entry name" value="T2SS/T3SS_dom"/>
</dbReference>
<organism evidence="4 5">
    <name type="scientific">Pararhodospirillum oryzae</name>
    <dbReference type="NCBI Taxonomy" id="478448"/>
    <lineage>
        <taxon>Bacteria</taxon>
        <taxon>Pseudomonadati</taxon>
        <taxon>Pseudomonadota</taxon>
        <taxon>Alphaproteobacteria</taxon>
        <taxon>Rhodospirillales</taxon>
        <taxon>Rhodospirillaceae</taxon>
        <taxon>Pararhodospirillum</taxon>
    </lineage>
</organism>
<feature type="domain" description="Type II/III secretion system secretin-like" evidence="3">
    <location>
        <begin position="367"/>
        <end position="542"/>
    </location>
</feature>
<comment type="similarity">
    <text evidence="1">Belongs to the bacterial secretin family.</text>
</comment>
<dbReference type="InterPro" id="IPR001775">
    <property type="entry name" value="GspD/PilQ"/>
</dbReference>
<accession>A0A512HBL4</accession>
<dbReference type="EMBL" id="BJZO01000118">
    <property type="protein sequence ID" value="GEO82847.1"/>
    <property type="molecule type" value="Genomic_DNA"/>
</dbReference>
<gene>
    <name evidence="4" type="ORF">ROR02_29780</name>
</gene>
<dbReference type="GO" id="GO:0015627">
    <property type="term" value="C:type II protein secretion system complex"/>
    <property type="evidence" value="ECO:0007669"/>
    <property type="project" value="TreeGrafter"/>
</dbReference>
<dbReference type="Proteomes" id="UP000321567">
    <property type="component" value="Unassembled WGS sequence"/>
</dbReference>
<dbReference type="PANTHER" id="PTHR30332">
    <property type="entry name" value="PROBABLE GENERAL SECRETION PATHWAY PROTEIN D"/>
    <property type="match status" value="1"/>
</dbReference>
<feature type="region of interest" description="Disordered" evidence="2">
    <location>
        <begin position="205"/>
        <end position="256"/>
    </location>
</feature>
<dbReference type="GO" id="GO:0009306">
    <property type="term" value="P:protein secretion"/>
    <property type="evidence" value="ECO:0007669"/>
    <property type="project" value="InterPro"/>
</dbReference>
<feature type="compositionally biased region" description="Pro residues" evidence="2">
    <location>
        <begin position="36"/>
        <end position="56"/>
    </location>
</feature>
<feature type="compositionally biased region" description="Low complexity" evidence="2">
    <location>
        <begin position="210"/>
        <end position="221"/>
    </location>
</feature>
<name>A0A512HBL4_9PROT</name>
<comment type="caution">
    <text evidence="4">The sequence shown here is derived from an EMBL/GenBank/DDBJ whole genome shotgun (WGS) entry which is preliminary data.</text>
</comment>
<dbReference type="Pfam" id="PF00263">
    <property type="entry name" value="Secretin"/>
    <property type="match status" value="1"/>
</dbReference>
<sequence length="567" mass="59930">MLVLALAACAGFDPAAGLGKTDYQALEGNRAAASPEPQPPIPAPMDPARRPLPPPESGRRVTLVAEHPTPVTEVLVTLARVAGLDLDLEPGLEARVVITARDRPLPEILERLAGLANARLALENGVLVAGPDRPRPVTYRLDALNLSRAAEGSVSTSTDVFARVGDAQAGAGSHGNASASRVASRSEADVWTEVSAGLAHLLGVRESRPDAAPAPSSAASSPRRDAASRPAPSRDTDAASDAPPAPQGREKPRTGFHINRQAGVITVVAPQARQREVAAYLDRVRESMAVQVLIEAKILEVSLQDQYRSGIDWTALGEDGDFRLNIPGTQSVVSAPLTDAAATVTLGGTATLGAVDLSTLVQFINRFGAVRTLSSPRLTVMNNQTAVLKVAENEVYFVLDADTITNDGVTRTTYSSQINTVPIGLVMTVQPSVEPGQGRITLGVRPTVSRIASRVADPAVSLQNDAIDSLIPVVEVRELDSVVTIDDGAVVVMGGLMQERMDRVERGVPWLQDVPLVGRLFRADTQQTDVVELIVLLRATVVGGSHAHPADRDLYNTFGPDPRPLSF</sequence>
<dbReference type="RefSeq" id="WP_246135580.1">
    <property type="nucleotide sequence ID" value="NZ_BJZO01000118.1"/>
</dbReference>
<evidence type="ECO:0000313" key="5">
    <source>
        <dbReference type="Proteomes" id="UP000321567"/>
    </source>
</evidence>
<dbReference type="AlphaFoldDB" id="A0A512HBL4"/>
<reference evidence="4 5" key="1">
    <citation type="submission" date="2019-07" db="EMBL/GenBank/DDBJ databases">
        <title>Whole genome shotgun sequence of Rhodospirillum oryzae NBRC 107573.</title>
        <authorList>
            <person name="Hosoyama A."/>
            <person name="Uohara A."/>
            <person name="Ohji S."/>
            <person name="Ichikawa N."/>
        </authorList>
    </citation>
    <scope>NUCLEOTIDE SEQUENCE [LARGE SCALE GENOMIC DNA]</scope>
    <source>
        <strain evidence="4 5">NBRC 107573</strain>
    </source>
</reference>
<feature type="region of interest" description="Disordered" evidence="2">
    <location>
        <begin position="29"/>
        <end position="58"/>
    </location>
</feature>
<evidence type="ECO:0000256" key="2">
    <source>
        <dbReference type="SAM" id="MobiDB-lite"/>
    </source>
</evidence>